<evidence type="ECO:0000313" key="4">
    <source>
        <dbReference type="Proteomes" id="UP000019118"/>
    </source>
</evidence>
<dbReference type="CTD" id="36016"/>
<evidence type="ECO:0000259" key="2">
    <source>
        <dbReference type="Pfam" id="PF15009"/>
    </source>
</evidence>
<dbReference type="GO" id="GO:0061507">
    <property type="term" value="F:2',3'-cyclic GMP-AMP binding"/>
    <property type="evidence" value="ECO:0007669"/>
    <property type="project" value="TreeGrafter"/>
</dbReference>
<dbReference type="GO" id="GO:0032481">
    <property type="term" value="P:positive regulation of type I interferon production"/>
    <property type="evidence" value="ECO:0007669"/>
    <property type="project" value="InterPro"/>
</dbReference>
<feature type="transmembrane region" description="Helical" evidence="1">
    <location>
        <begin position="64"/>
        <end position="85"/>
    </location>
</feature>
<dbReference type="GO" id="GO:0005776">
    <property type="term" value="C:autophagosome"/>
    <property type="evidence" value="ECO:0007669"/>
    <property type="project" value="TreeGrafter"/>
</dbReference>
<dbReference type="InterPro" id="IPR029158">
    <property type="entry name" value="STING"/>
</dbReference>
<reference evidence="3" key="2">
    <citation type="submission" date="2024-08" db="UniProtKB">
        <authorList>
            <consortium name="EnsemblMetazoa"/>
        </authorList>
    </citation>
    <scope>IDENTIFICATION</scope>
</reference>
<keyword evidence="4" id="KW-1185">Reference proteome</keyword>
<protein>
    <recommendedName>
        <fullName evidence="2">STING ligand-binding domain-containing protein</fullName>
    </recommendedName>
</protein>
<dbReference type="GO" id="GO:0061709">
    <property type="term" value="P:reticulophagy"/>
    <property type="evidence" value="ECO:0007669"/>
    <property type="project" value="TreeGrafter"/>
</dbReference>
<dbReference type="KEGG" id="dpa:109539426"/>
<dbReference type="InterPro" id="IPR038623">
    <property type="entry name" value="STING_C_sf"/>
</dbReference>
<feature type="domain" description="STING ligand-binding" evidence="2">
    <location>
        <begin position="174"/>
        <end position="362"/>
    </location>
</feature>
<dbReference type="GO" id="GO:0045087">
    <property type="term" value="P:innate immune response"/>
    <property type="evidence" value="ECO:0007669"/>
    <property type="project" value="TreeGrafter"/>
</dbReference>
<keyword evidence="1" id="KW-0472">Membrane</keyword>
<name>A0AAR5PNX1_DENPD</name>
<accession>A0AAR5PNX1</accession>
<feature type="transmembrane region" description="Helical" evidence="1">
    <location>
        <begin position="106"/>
        <end position="126"/>
    </location>
</feature>
<dbReference type="EnsemblMetazoa" id="XM_019907155.1">
    <property type="protein sequence ID" value="XP_019762714.1"/>
    <property type="gene ID" value="LOC109539426"/>
</dbReference>
<keyword evidence="1" id="KW-1133">Transmembrane helix</keyword>
<dbReference type="RefSeq" id="XP_048519782.1">
    <property type="nucleotide sequence ID" value="XM_048663825.1"/>
</dbReference>
<dbReference type="GO" id="GO:0002218">
    <property type="term" value="P:activation of innate immune response"/>
    <property type="evidence" value="ECO:0007669"/>
    <property type="project" value="InterPro"/>
</dbReference>
<dbReference type="PANTHER" id="PTHR34339">
    <property type="entry name" value="STIMULATOR OF INTERFERON GENES PROTEIN"/>
    <property type="match status" value="1"/>
</dbReference>
<dbReference type="GO" id="GO:0000045">
    <property type="term" value="P:autophagosome assembly"/>
    <property type="evidence" value="ECO:0007669"/>
    <property type="project" value="TreeGrafter"/>
</dbReference>
<dbReference type="Gene3D" id="3.40.50.12100">
    <property type="entry name" value="Stimulator of interferon genes protein"/>
    <property type="match status" value="1"/>
</dbReference>
<dbReference type="Proteomes" id="UP000019118">
    <property type="component" value="Unassembled WGS sequence"/>
</dbReference>
<keyword evidence="1" id="KW-0812">Transmembrane</keyword>
<organism evidence="3 4">
    <name type="scientific">Dendroctonus ponderosae</name>
    <name type="common">Mountain pine beetle</name>
    <dbReference type="NCBI Taxonomy" id="77166"/>
    <lineage>
        <taxon>Eukaryota</taxon>
        <taxon>Metazoa</taxon>
        <taxon>Ecdysozoa</taxon>
        <taxon>Arthropoda</taxon>
        <taxon>Hexapoda</taxon>
        <taxon>Insecta</taxon>
        <taxon>Pterygota</taxon>
        <taxon>Neoptera</taxon>
        <taxon>Endopterygota</taxon>
        <taxon>Coleoptera</taxon>
        <taxon>Polyphaga</taxon>
        <taxon>Cucujiformia</taxon>
        <taxon>Curculionidae</taxon>
        <taxon>Scolytinae</taxon>
        <taxon>Dendroctonus</taxon>
    </lineage>
</organism>
<dbReference type="GeneID" id="109539426"/>
<evidence type="ECO:0000256" key="1">
    <source>
        <dbReference type="SAM" id="Phobius"/>
    </source>
</evidence>
<proteinExistence type="predicted"/>
<dbReference type="PANTHER" id="PTHR34339:SF1">
    <property type="entry name" value="STIMULATOR OF INTERFERON GENES PROTEIN"/>
    <property type="match status" value="1"/>
</dbReference>
<dbReference type="AlphaFoldDB" id="A0AAR5PNX1"/>
<dbReference type="GO" id="GO:0016239">
    <property type="term" value="P:positive regulation of macroautophagy"/>
    <property type="evidence" value="ECO:0007669"/>
    <property type="project" value="TreeGrafter"/>
</dbReference>
<dbReference type="GO" id="GO:0005789">
    <property type="term" value="C:endoplasmic reticulum membrane"/>
    <property type="evidence" value="ECO:0007669"/>
    <property type="project" value="TreeGrafter"/>
</dbReference>
<sequence length="368" mass="43356">MESISDEKKLKKVLVFQKGDKYYFPKTIPKERKSATEAYVLMLILIFVVHLVLSDCRSCVPSFYTSACIIHFVTCLIYRFIIFLYELGHSCSRYGNDNIEILKRAFYFDYKVYCLVTPCTFHMVYYLSNYGLPTLEDKLWFCVIPFIFLLHRIIDLEEFPIKDSLWIAKHTGLDYGSGMAYSFFYGYLNYMLNKIGDPGKNLHDMMKEYESANRVRFAVYKIFILIPKSLTCFESVKNGSTLMEMRSTLLEKKITIAGIRERIYKHAVYSIKPDPELDGHVYVCCEFATPLKTFKEVLERSTPHTEFYKQHKNDILLQFYVTLKAILKMNKVDAMCELVYYEDMDENNRYYDVGRIILQKIVEIKKNA</sequence>
<dbReference type="Pfam" id="PF15009">
    <property type="entry name" value="STING_LBD"/>
    <property type="match status" value="1"/>
</dbReference>
<reference evidence="4" key="1">
    <citation type="journal article" date="2013" name="Genome Biol.">
        <title>Draft genome of the mountain pine beetle, Dendroctonus ponderosae Hopkins, a major forest pest.</title>
        <authorList>
            <person name="Keeling C.I."/>
            <person name="Yuen M.M."/>
            <person name="Liao N.Y."/>
            <person name="Docking T.R."/>
            <person name="Chan S.K."/>
            <person name="Taylor G.A."/>
            <person name="Palmquist D.L."/>
            <person name="Jackman S.D."/>
            <person name="Nguyen A."/>
            <person name="Li M."/>
            <person name="Henderson H."/>
            <person name="Janes J.K."/>
            <person name="Zhao Y."/>
            <person name="Pandoh P."/>
            <person name="Moore R."/>
            <person name="Sperling F.A."/>
            <person name="Huber D.P."/>
            <person name="Birol I."/>
            <person name="Jones S.J."/>
            <person name="Bohlmann J."/>
        </authorList>
    </citation>
    <scope>NUCLEOTIDE SEQUENCE</scope>
</reference>
<evidence type="ECO:0000313" key="3">
    <source>
        <dbReference type="EnsemblMetazoa" id="XP_019762714.1"/>
    </source>
</evidence>
<dbReference type="InterPro" id="IPR055432">
    <property type="entry name" value="STING_LBD"/>
</dbReference>
<feature type="transmembrane region" description="Helical" evidence="1">
    <location>
        <begin position="35"/>
        <end position="52"/>
    </location>
</feature>
<dbReference type="GO" id="GO:0035438">
    <property type="term" value="F:cyclic-di-GMP binding"/>
    <property type="evidence" value="ECO:0007669"/>
    <property type="project" value="TreeGrafter"/>
</dbReference>